<protein>
    <submittedName>
        <fullName evidence="2">Uncharacterized protein</fullName>
    </submittedName>
</protein>
<gene>
    <name evidence="2" type="ORF">PVL29_022861</name>
</gene>
<dbReference type="Proteomes" id="UP001168098">
    <property type="component" value="Unassembled WGS sequence"/>
</dbReference>
<proteinExistence type="predicted"/>
<keyword evidence="1" id="KW-1133">Transmembrane helix</keyword>
<reference evidence="2 3" key="1">
    <citation type="journal article" date="2023" name="BMC Biotechnol.">
        <title>Vitis rotundifolia cv Carlos genome sequencing.</title>
        <authorList>
            <person name="Huff M."/>
            <person name="Hulse-Kemp A."/>
            <person name="Scheffler B."/>
            <person name="Youngblood R."/>
            <person name="Simpson S."/>
            <person name="Babiker E."/>
            <person name="Staton M."/>
        </authorList>
    </citation>
    <scope>NUCLEOTIDE SEQUENCE [LARGE SCALE GENOMIC DNA]</scope>
    <source>
        <tissue evidence="2">Leaf</tissue>
    </source>
</reference>
<sequence>MASDDGLDENEELLAEFVPFALRSSFGSTSIADTSAKFTLSKALILLILMKRHTKFLQVFFQIQSAFVLVSCLVAEKSVFFVVLIPQKLFLDSEFGN</sequence>
<dbReference type="AlphaFoldDB" id="A0AA39DAQ1"/>
<accession>A0AA39DAQ1</accession>
<evidence type="ECO:0000313" key="2">
    <source>
        <dbReference type="EMBL" id="KAJ9678098.1"/>
    </source>
</evidence>
<keyword evidence="1" id="KW-0812">Transmembrane</keyword>
<comment type="caution">
    <text evidence="2">The sequence shown here is derived from an EMBL/GenBank/DDBJ whole genome shotgun (WGS) entry which is preliminary data.</text>
</comment>
<dbReference type="EMBL" id="JARBHA010000017">
    <property type="protein sequence ID" value="KAJ9678098.1"/>
    <property type="molecule type" value="Genomic_DNA"/>
</dbReference>
<name>A0AA39DAQ1_VITRO</name>
<keyword evidence="1" id="KW-0472">Membrane</keyword>
<evidence type="ECO:0000313" key="3">
    <source>
        <dbReference type="Proteomes" id="UP001168098"/>
    </source>
</evidence>
<organism evidence="2 3">
    <name type="scientific">Vitis rotundifolia</name>
    <name type="common">Muscadine grape</name>
    <dbReference type="NCBI Taxonomy" id="103349"/>
    <lineage>
        <taxon>Eukaryota</taxon>
        <taxon>Viridiplantae</taxon>
        <taxon>Streptophyta</taxon>
        <taxon>Embryophyta</taxon>
        <taxon>Tracheophyta</taxon>
        <taxon>Spermatophyta</taxon>
        <taxon>Magnoliopsida</taxon>
        <taxon>eudicotyledons</taxon>
        <taxon>Gunneridae</taxon>
        <taxon>Pentapetalae</taxon>
        <taxon>rosids</taxon>
        <taxon>Vitales</taxon>
        <taxon>Vitaceae</taxon>
        <taxon>Viteae</taxon>
        <taxon>Vitis</taxon>
    </lineage>
</organism>
<feature type="transmembrane region" description="Helical" evidence="1">
    <location>
        <begin position="59"/>
        <end position="85"/>
    </location>
</feature>
<keyword evidence="3" id="KW-1185">Reference proteome</keyword>
<evidence type="ECO:0000256" key="1">
    <source>
        <dbReference type="SAM" id="Phobius"/>
    </source>
</evidence>